<accession>A0A855A3U6</accession>
<feature type="region of interest" description="Disordered" evidence="1">
    <location>
        <begin position="107"/>
        <end position="137"/>
    </location>
</feature>
<dbReference type="Proteomes" id="UP000220611">
    <property type="component" value="Unassembled WGS sequence"/>
</dbReference>
<dbReference type="AlphaFoldDB" id="A0A855A3U6"/>
<keyword evidence="2" id="KW-0812">Transmembrane</keyword>
<keyword evidence="2" id="KW-0472">Membrane</keyword>
<sequence>MKYCPKCRLVYPDSREQCSCGRILKHYEALRGDTPVRVARTSGLEKDRITGALADAGIPYSETPVRERNMSEAVAGQGSVEWELCVPYEALEQAREALYGIGAGAEEEPGEEASQLREKPAETPSAKGKAEEKKSGQWEEMSNQKRWFWRILSMILFFLLVWGVVSATDWVMALIMGNK</sequence>
<name>A0A855A3U6_9FIRM</name>
<feature type="transmembrane region" description="Helical" evidence="2">
    <location>
        <begin position="151"/>
        <end position="176"/>
    </location>
</feature>
<evidence type="ECO:0008006" key="5">
    <source>
        <dbReference type="Google" id="ProtNLM"/>
    </source>
</evidence>
<protein>
    <recommendedName>
        <fullName evidence="5">DUF2007 domain-containing protein</fullName>
    </recommendedName>
</protein>
<comment type="caution">
    <text evidence="3">The sequence shown here is derived from an EMBL/GenBank/DDBJ whole genome shotgun (WGS) entry which is preliminary data.</text>
</comment>
<feature type="compositionally biased region" description="Basic and acidic residues" evidence="1">
    <location>
        <begin position="128"/>
        <end position="137"/>
    </location>
</feature>
<evidence type="ECO:0000256" key="2">
    <source>
        <dbReference type="SAM" id="Phobius"/>
    </source>
</evidence>
<keyword evidence="2" id="KW-1133">Transmembrane helix</keyword>
<keyword evidence="4" id="KW-1185">Reference proteome</keyword>
<gene>
    <name evidence="3" type="ORF">CH238_07760</name>
</gene>
<dbReference type="EMBL" id="NOXF01000005">
    <property type="protein sequence ID" value="PEQ24454.1"/>
    <property type="molecule type" value="Genomic_DNA"/>
</dbReference>
<evidence type="ECO:0000256" key="1">
    <source>
        <dbReference type="SAM" id="MobiDB-lite"/>
    </source>
</evidence>
<reference evidence="3 4" key="1">
    <citation type="submission" date="2017-07" db="EMBL/GenBank/DDBJ databases">
        <title>Prevalence of linear plasmids in Cutibacterium (Propionibacterium) acnes isolates obtained from prostatic tissue.</title>
        <authorList>
            <person name="Davidsson S."/>
            <person name="Carlsson J."/>
            <person name="Molling P."/>
            <person name="Andren O."/>
            <person name="Andersson S.-O."/>
            <person name="Brzuszkiewicz E."/>
            <person name="Poehlein A."/>
            <person name="Al-Zeer M."/>
            <person name="Brinkmann V."/>
            <person name="Scavenius C."/>
            <person name="Nazipi S."/>
            <person name="Soderquist B."/>
            <person name="Bruggemann H."/>
        </authorList>
    </citation>
    <scope>NUCLEOTIDE SEQUENCE [LARGE SCALE GENOMIC DNA]</scope>
    <source>
        <strain evidence="3 4">DSM 753</strain>
    </source>
</reference>
<evidence type="ECO:0000313" key="4">
    <source>
        <dbReference type="Proteomes" id="UP000220611"/>
    </source>
</evidence>
<organism evidence="3 4">
    <name type="scientific">[Clostridium] leptum DSM 753</name>
    <dbReference type="NCBI Taxonomy" id="428125"/>
    <lineage>
        <taxon>Bacteria</taxon>
        <taxon>Bacillati</taxon>
        <taxon>Bacillota</taxon>
        <taxon>Clostridia</taxon>
        <taxon>Eubacteriales</taxon>
        <taxon>Oscillospiraceae</taxon>
        <taxon>Oscillospiraceae incertae sedis</taxon>
    </lineage>
</organism>
<proteinExistence type="predicted"/>
<evidence type="ECO:0000313" key="3">
    <source>
        <dbReference type="EMBL" id="PEQ24454.1"/>
    </source>
</evidence>